<dbReference type="SUPFAM" id="SSF47384">
    <property type="entry name" value="Homodimeric domain of signal transducing histidine kinase"/>
    <property type="match status" value="1"/>
</dbReference>
<organism evidence="8 9">
    <name type="scientific">Aspergillus tamarii</name>
    <dbReference type="NCBI Taxonomy" id="41984"/>
    <lineage>
        <taxon>Eukaryota</taxon>
        <taxon>Fungi</taxon>
        <taxon>Dikarya</taxon>
        <taxon>Ascomycota</taxon>
        <taxon>Pezizomycotina</taxon>
        <taxon>Eurotiomycetes</taxon>
        <taxon>Eurotiomycetidae</taxon>
        <taxon>Eurotiales</taxon>
        <taxon>Aspergillaceae</taxon>
        <taxon>Aspergillus</taxon>
        <taxon>Aspergillus subgen. Circumdati</taxon>
    </lineage>
</organism>
<gene>
    <name evidence="8" type="ORF">BDV40DRAFT_251096</name>
</gene>
<keyword evidence="9" id="KW-1185">Reference proteome</keyword>
<dbReference type="OrthoDB" id="303614at2759"/>
<dbReference type="Proteomes" id="UP000326950">
    <property type="component" value="Unassembled WGS sequence"/>
</dbReference>
<evidence type="ECO:0000259" key="7">
    <source>
        <dbReference type="PROSITE" id="PS50109"/>
    </source>
</evidence>
<dbReference type="EC" id="2.7.13.3" evidence="2"/>
<evidence type="ECO:0000313" key="9">
    <source>
        <dbReference type="Proteomes" id="UP000326950"/>
    </source>
</evidence>
<dbReference type="SMART" id="SM00387">
    <property type="entry name" value="HATPase_c"/>
    <property type="match status" value="1"/>
</dbReference>
<dbReference type="InterPro" id="IPR003594">
    <property type="entry name" value="HATPase_dom"/>
</dbReference>
<proteinExistence type="predicted"/>
<dbReference type="InterPro" id="IPR036890">
    <property type="entry name" value="HATPase_C_sf"/>
</dbReference>
<evidence type="ECO:0000256" key="4">
    <source>
        <dbReference type="ARBA" id="ARBA00022679"/>
    </source>
</evidence>
<dbReference type="FunFam" id="1.10.287.130:FF:000023">
    <property type="entry name" value="Sensor histidine kinase/response regulator, putative"/>
    <property type="match status" value="1"/>
</dbReference>
<dbReference type="Gene3D" id="1.10.287.130">
    <property type="match status" value="1"/>
</dbReference>
<comment type="catalytic activity">
    <reaction evidence="1">
        <text>ATP + protein L-histidine = ADP + protein N-phospho-L-histidine.</text>
        <dbReference type="EC" id="2.7.13.3"/>
    </reaction>
</comment>
<dbReference type="FunFam" id="3.30.450.40:FF:000083">
    <property type="entry name" value="Sensor histidine kinase/response regulator, putative (AFU_orthologue AFUA_4G00660)"/>
    <property type="match status" value="1"/>
</dbReference>
<feature type="region of interest" description="Disordered" evidence="6">
    <location>
        <begin position="31"/>
        <end position="56"/>
    </location>
</feature>
<dbReference type="SMART" id="SM00388">
    <property type="entry name" value="HisKA"/>
    <property type="match status" value="1"/>
</dbReference>
<dbReference type="InterPro" id="IPR036097">
    <property type="entry name" value="HisK_dim/P_sf"/>
</dbReference>
<evidence type="ECO:0000256" key="1">
    <source>
        <dbReference type="ARBA" id="ARBA00000085"/>
    </source>
</evidence>
<evidence type="ECO:0000256" key="3">
    <source>
        <dbReference type="ARBA" id="ARBA00022553"/>
    </source>
</evidence>
<accession>A0A5N6VD00</accession>
<dbReference type="InterPro" id="IPR029016">
    <property type="entry name" value="GAF-like_dom_sf"/>
</dbReference>
<dbReference type="InterPro" id="IPR003018">
    <property type="entry name" value="GAF"/>
</dbReference>
<dbReference type="CDD" id="cd00082">
    <property type="entry name" value="HisKA"/>
    <property type="match status" value="1"/>
</dbReference>
<dbReference type="Pfam" id="PF02518">
    <property type="entry name" value="HATPase_c"/>
    <property type="match status" value="1"/>
</dbReference>
<evidence type="ECO:0000256" key="6">
    <source>
        <dbReference type="SAM" id="MobiDB-lite"/>
    </source>
</evidence>
<dbReference type="GO" id="GO:0009927">
    <property type="term" value="F:histidine phosphotransfer kinase activity"/>
    <property type="evidence" value="ECO:0007669"/>
    <property type="project" value="TreeGrafter"/>
</dbReference>
<name>A0A5N6VD00_ASPTM</name>
<reference evidence="8 9" key="1">
    <citation type="submission" date="2019-04" db="EMBL/GenBank/DDBJ databases">
        <title>Friends and foes A comparative genomics study of 23 Aspergillus species from section Flavi.</title>
        <authorList>
            <consortium name="DOE Joint Genome Institute"/>
            <person name="Kjaerbolling I."/>
            <person name="Vesth T."/>
            <person name="Frisvad J.C."/>
            <person name="Nybo J.L."/>
            <person name="Theobald S."/>
            <person name="Kildgaard S."/>
            <person name="Isbrandt T."/>
            <person name="Kuo A."/>
            <person name="Sato A."/>
            <person name="Lyhne E.K."/>
            <person name="Kogle M.E."/>
            <person name="Wiebenga A."/>
            <person name="Kun R.S."/>
            <person name="Lubbers R.J."/>
            <person name="Makela M.R."/>
            <person name="Barry K."/>
            <person name="Chovatia M."/>
            <person name="Clum A."/>
            <person name="Daum C."/>
            <person name="Haridas S."/>
            <person name="He G."/>
            <person name="LaButti K."/>
            <person name="Lipzen A."/>
            <person name="Mondo S."/>
            <person name="Riley R."/>
            <person name="Salamov A."/>
            <person name="Simmons B.A."/>
            <person name="Magnuson J.K."/>
            <person name="Henrissat B."/>
            <person name="Mortensen U.H."/>
            <person name="Larsen T.O."/>
            <person name="Devries R.P."/>
            <person name="Grigoriev I.V."/>
            <person name="Machida M."/>
            <person name="Baker S.E."/>
            <person name="Andersen M.R."/>
        </authorList>
    </citation>
    <scope>NUCLEOTIDE SEQUENCE [LARGE SCALE GENOMIC DNA]</scope>
    <source>
        <strain evidence="8 9">CBS 117626</strain>
    </source>
</reference>
<dbReference type="SUPFAM" id="SSF55874">
    <property type="entry name" value="ATPase domain of HSP90 chaperone/DNA topoisomerase II/histidine kinase"/>
    <property type="match status" value="1"/>
</dbReference>
<dbReference type="Pfam" id="PF00512">
    <property type="entry name" value="HisKA"/>
    <property type="match status" value="1"/>
</dbReference>
<dbReference type="EMBL" id="ML738585">
    <property type="protein sequence ID" value="KAE8168570.1"/>
    <property type="molecule type" value="Genomic_DNA"/>
</dbReference>
<keyword evidence="5" id="KW-0418">Kinase</keyword>
<dbReference type="PANTHER" id="PTHR43047">
    <property type="entry name" value="TWO-COMPONENT HISTIDINE PROTEIN KINASE"/>
    <property type="match status" value="1"/>
</dbReference>
<protein>
    <recommendedName>
        <fullName evidence="2">histidine kinase</fullName>
        <ecNumber evidence="2">2.7.13.3</ecNumber>
    </recommendedName>
</protein>
<sequence>MAASFPRPPPTDAERERIRELSRYYCTLDRIPSLSQPGKGEQTTTGEGDADKDSPRLSSDITLTALSQLAVLRFGCNRAFISIIDDGNQHIIAEATGSISLRDKDRHLPDDAIYLGVRTIDLAWGVCPFTISLFTGQDMSKAVETPNMIANSSRFVVHDFTQEDFFNDRPYVVGWPYFRFYAEVPLLSPSGVVLGSFCVVDNKPRGHFAEEDVNALKEIADAVALHLDKVRISIDHHRAEKLIQGLTDFVKDHGEFDPAEVPLPISRQSTLNTLNSRRDQSSLSLPTTGAGGFGNTGGPIMSGSTASEVELSSLFSGVASSEQTKTSSFVYNSSQLAAPTPAEETISLREAASERNEPPTVSVKRCFRNADQISDVFTRASVSLRDSLDLDGVLFLDASRCNSGVVLSDDETRSWEPLPTTANPEFLADPLPSPLDLPGVGALSKIAEKPCEVLGWAQKAPSPTGSDVLSITERLLSQLIAAFPKGHFFNLHDWKDDDECEFVGGIRRDAGAEENHKSLRDLVRQLQNHLPDAYSVLWSPLWCWRQSRWVAGTLVWSRGSDRALGVYDLPYLRVLGDSIISELARIDWSTTQQSKSDFISSVSHELRSPLHGILASAEVLEGTALQPTQIHWMNMLKTCGLALFDTLNHLLDFAKINNLTTNDATARENRIQASDGGLATTFDLAHLIEEVTSVQYVSQWVPKATVPFVDTLTTPKNNGPPGETTVVVRIEERHAWKVQSLAGAWKRIVMNLLGNSLKFTSAGFVEVSLSKVMKQSDPELIYAHLCVTDTGTGIDRMFLRNKLFSPFAQENTLSEGLGLGFSIVRQLVDAMDGHVNVRSEVGVGTQVDIYIPVRRFVSDYPTSTPTSSAPVKACLVGFEGYPDIKDTPTGILPAEAKRKLAIRSSLAPVLMAQPGWSLSIAESIENARGDVAIIEEEEFAKATCNGELPRELSERTGIHFFIILSGTRPRLNDLPPNAIRVSQPFGPAKFQDVLQKTQELYFESLANPCPPLTSEEPVISKRSSPELILPASPNAPQDVGVALPLRPPPQTPQDTDAIHCLVVDDNDINLKVSCLGHRVCNDHCSFIDRSLDRYCLPFSAN</sequence>
<feature type="region of interest" description="Disordered" evidence="6">
    <location>
        <begin position="274"/>
        <end position="294"/>
    </location>
</feature>
<dbReference type="PANTHER" id="PTHR43047:SF72">
    <property type="entry name" value="OSMOSENSING HISTIDINE PROTEIN KINASE SLN1"/>
    <property type="match status" value="1"/>
</dbReference>
<evidence type="ECO:0000256" key="2">
    <source>
        <dbReference type="ARBA" id="ARBA00012438"/>
    </source>
</evidence>
<dbReference type="InterPro" id="IPR003661">
    <property type="entry name" value="HisK_dim/P_dom"/>
</dbReference>
<dbReference type="SUPFAM" id="SSF55781">
    <property type="entry name" value="GAF domain-like"/>
    <property type="match status" value="1"/>
</dbReference>
<dbReference type="GO" id="GO:0005886">
    <property type="term" value="C:plasma membrane"/>
    <property type="evidence" value="ECO:0007669"/>
    <property type="project" value="TreeGrafter"/>
</dbReference>
<dbReference type="AlphaFoldDB" id="A0A5N6VD00"/>
<keyword evidence="3" id="KW-0597">Phosphoprotein</keyword>
<dbReference type="InterPro" id="IPR004358">
    <property type="entry name" value="Sig_transdc_His_kin-like_C"/>
</dbReference>
<dbReference type="Pfam" id="PF01590">
    <property type="entry name" value="GAF"/>
    <property type="match status" value="1"/>
</dbReference>
<evidence type="ECO:0000313" key="8">
    <source>
        <dbReference type="EMBL" id="KAE8168570.1"/>
    </source>
</evidence>
<evidence type="ECO:0000256" key="5">
    <source>
        <dbReference type="ARBA" id="ARBA00022777"/>
    </source>
</evidence>
<dbReference type="FunFam" id="3.30.565.10:FF:000201">
    <property type="entry name" value="Sensor histidine kinase/response regulator, putative (AFU_orthologue AFUA_4G01020)"/>
    <property type="match status" value="1"/>
</dbReference>
<dbReference type="GO" id="GO:0000155">
    <property type="term" value="F:phosphorelay sensor kinase activity"/>
    <property type="evidence" value="ECO:0007669"/>
    <property type="project" value="InterPro"/>
</dbReference>
<keyword evidence="4" id="KW-0808">Transferase</keyword>
<dbReference type="Gene3D" id="3.30.450.40">
    <property type="match status" value="1"/>
</dbReference>
<feature type="domain" description="Histidine kinase" evidence="7">
    <location>
        <begin position="601"/>
        <end position="855"/>
    </location>
</feature>
<dbReference type="PRINTS" id="PR00344">
    <property type="entry name" value="BCTRLSENSOR"/>
</dbReference>
<dbReference type="PROSITE" id="PS50109">
    <property type="entry name" value="HIS_KIN"/>
    <property type="match status" value="1"/>
</dbReference>
<dbReference type="Gene3D" id="3.30.565.10">
    <property type="entry name" value="Histidine kinase-like ATPase, C-terminal domain"/>
    <property type="match status" value="1"/>
</dbReference>
<feature type="compositionally biased region" description="Polar residues" evidence="6">
    <location>
        <begin position="274"/>
        <end position="286"/>
    </location>
</feature>
<feature type="compositionally biased region" description="Polar residues" evidence="6">
    <location>
        <begin position="33"/>
        <end position="46"/>
    </location>
</feature>
<dbReference type="InterPro" id="IPR005467">
    <property type="entry name" value="His_kinase_dom"/>
</dbReference>